<reference evidence="1" key="1">
    <citation type="submission" date="2021-04" db="EMBL/GenBank/DDBJ databases">
        <title>Phylogenetic analysis of Acidobacteriaceae.</title>
        <authorList>
            <person name="Qiu L."/>
            <person name="Zhang Q."/>
        </authorList>
    </citation>
    <scope>NUCLEOTIDE SEQUENCE</scope>
    <source>
        <strain evidence="1">DSM 25168</strain>
    </source>
</reference>
<protein>
    <submittedName>
        <fullName evidence="1">Uncharacterized protein</fullName>
    </submittedName>
</protein>
<dbReference type="RefSeq" id="WP_260794713.1">
    <property type="nucleotide sequence ID" value="NZ_CP093313.1"/>
</dbReference>
<dbReference type="Proteomes" id="UP001059380">
    <property type="component" value="Chromosome"/>
</dbReference>
<name>A0A9J7BW12_9BACT</name>
<accession>A0A9J7BW12</accession>
<sequence length="50" mass="5743">MHDTPNEVMNAENVEQFDIWIFEADTLVVSVVPHSAPLNASIEKYEVREQ</sequence>
<evidence type="ECO:0000313" key="1">
    <source>
        <dbReference type="EMBL" id="UWZ85197.1"/>
    </source>
</evidence>
<dbReference type="KEGG" id="orp:MOP44_04455"/>
<gene>
    <name evidence="1" type="ORF">MOP44_04455</name>
</gene>
<dbReference type="AlphaFoldDB" id="A0A9J7BW12"/>
<dbReference type="EMBL" id="CP093313">
    <property type="protein sequence ID" value="UWZ85197.1"/>
    <property type="molecule type" value="Genomic_DNA"/>
</dbReference>
<evidence type="ECO:0000313" key="2">
    <source>
        <dbReference type="Proteomes" id="UP001059380"/>
    </source>
</evidence>
<proteinExistence type="predicted"/>
<organism evidence="1 2">
    <name type="scientific">Occallatibacter riparius</name>
    <dbReference type="NCBI Taxonomy" id="1002689"/>
    <lineage>
        <taxon>Bacteria</taxon>
        <taxon>Pseudomonadati</taxon>
        <taxon>Acidobacteriota</taxon>
        <taxon>Terriglobia</taxon>
        <taxon>Terriglobales</taxon>
        <taxon>Acidobacteriaceae</taxon>
        <taxon>Occallatibacter</taxon>
    </lineage>
</organism>
<keyword evidence="2" id="KW-1185">Reference proteome</keyword>